<dbReference type="KEGG" id="mpu:MYPU_0980"/>
<keyword evidence="2" id="KW-1185">Reference proteome</keyword>
<proteinExistence type="predicted"/>
<accession>Q98RB2</accession>
<name>Q98RB2_MYCPU</name>
<protein>
    <submittedName>
        <fullName evidence="1">MULTIPLE SUGAR ABC TRANSPORTER PROTEIN, LIPOPROTEIN</fullName>
    </submittedName>
</protein>
<dbReference type="PIR" id="B90524">
    <property type="entry name" value="B90524"/>
</dbReference>
<dbReference type="STRING" id="272635.gene:17576678"/>
<gene>
    <name evidence="1" type="ordered locus">MYPU_0980</name>
</gene>
<organism evidence="2">
    <name type="scientific">Mycoplasmopsis pulmonis (strain UAB CTIP)</name>
    <name type="common">Mycoplasma pulmonis</name>
    <dbReference type="NCBI Taxonomy" id="272635"/>
    <lineage>
        <taxon>Bacteria</taxon>
        <taxon>Bacillati</taxon>
        <taxon>Mycoplasmatota</taxon>
        <taxon>Mycoplasmoidales</taxon>
        <taxon>Metamycoplasmataceae</taxon>
        <taxon>Mycoplasmopsis</taxon>
    </lineage>
</organism>
<dbReference type="AlphaFoldDB" id="Q98RB2"/>
<dbReference type="Gene3D" id="3.40.190.10">
    <property type="entry name" value="Periplasmic binding protein-like II"/>
    <property type="match status" value="2"/>
</dbReference>
<dbReference type="HOGENOM" id="CLU_526594_0_0_14"/>
<dbReference type="PROSITE" id="PS51257">
    <property type="entry name" value="PROKAR_LIPOPROTEIN"/>
    <property type="match status" value="1"/>
</dbReference>
<dbReference type="Proteomes" id="UP000000528">
    <property type="component" value="Chromosome"/>
</dbReference>
<sequence length="484" mass="53543">MKRKIFKFLPLTLLSITPVITFVSCAKEDEQVKKLVEQFKQDQSLSNLKTKFEGYSKDSMEIIGTKVEVDLQSDRLIKAFNEYFGTNLSFKQYGGSVNPGTILSSKFNAAGGVGNLLMFNSEPREAFESRYNSLIDTSAKNIIEHEGEVPGTISVKDKSFMPQVYEYYGVIYNKSLFNQKDIIVHEGKSIDASATKPANYDGLVEKDGKTHVYTSDLKETGYRKVVQLLKDKGVARPFYSFAKGDSGTLWPISTHLIAAAISTSSNPSQEDWNDSTKVITPEIIKAMKNALEIMGYTAENDGSQTNNVNNGNASLAANQSALIQGGTFSEPDIKRVSTTTEIGIFPLPIFNKVDGTAMVYRGAAQKWAITTLANDPAKLKTAKMFLQFLYKTKSGYDFISKEFQFISPYGAPDGVEQALDPNGLLKSATNYQGSTNVGHWVHDNFPEGFNTDNAILKEMANKGYTQSDALEKVQKAWSDLKTKK</sequence>
<keyword evidence="1" id="KW-0449">Lipoprotein</keyword>
<evidence type="ECO:0000313" key="1">
    <source>
        <dbReference type="EMBL" id="CAC13271.1"/>
    </source>
</evidence>
<dbReference type="eggNOG" id="COG1653">
    <property type="taxonomic scope" value="Bacteria"/>
</dbReference>
<dbReference type="EMBL" id="AL445563">
    <property type="protein sequence ID" value="CAC13271.1"/>
    <property type="molecule type" value="Genomic_DNA"/>
</dbReference>
<dbReference type="BioCyc" id="MPUL272635:G1GT6-97-MONOMER"/>
<reference evidence="1 2" key="1">
    <citation type="journal article" date="2001" name="Nucleic Acids Res.">
        <title>The complete genome sequence of the murine respiratory pathogen Mycoplasma pulmonis.</title>
        <authorList>
            <person name="Chambaud I."/>
            <person name="Heilig R."/>
            <person name="Ferris S."/>
            <person name="Barbe V."/>
            <person name="Samson D."/>
            <person name="Galisson F."/>
            <person name="Moszer I."/>
            <person name="Dybvig K."/>
            <person name="Wroblewski H."/>
            <person name="Viari A."/>
            <person name="Rocha E.P.C."/>
            <person name="Blanchard A."/>
        </authorList>
    </citation>
    <scope>NUCLEOTIDE SEQUENCE [LARGE SCALE GENOMIC DNA]</scope>
    <source>
        <strain evidence="1 2">UAB CTIP</strain>
    </source>
</reference>
<dbReference type="RefSeq" id="WP_010924902.1">
    <property type="nucleotide sequence ID" value="NC_002771.1"/>
</dbReference>
<evidence type="ECO:0000313" key="2">
    <source>
        <dbReference type="Proteomes" id="UP000000528"/>
    </source>
</evidence>
<dbReference type="SUPFAM" id="SSF53850">
    <property type="entry name" value="Periplasmic binding protein-like II"/>
    <property type="match status" value="1"/>
</dbReference>